<reference evidence="1 2" key="2">
    <citation type="journal article" date="2011" name="BMC Genomics">
        <title>Sequence of the hyperplastic genome of the naturally competent Thermus scotoductus SA-01.</title>
        <authorList>
            <person name="Gounder K."/>
            <person name="Brzuszkiewicz E."/>
            <person name="Liesegang H."/>
            <person name="Wollherr A."/>
            <person name="Daniel R."/>
            <person name="Gottschalk G."/>
            <person name="Reva O."/>
            <person name="Kumwenda B."/>
            <person name="Srivastava M."/>
            <person name="Bricio C."/>
            <person name="Berenguer J."/>
            <person name="van Heerden E."/>
            <person name="Litthauer D."/>
        </authorList>
    </citation>
    <scope>NUCLEOTIDE SEQUENCE [LARGE SCALE GENOMIC DNA]</scope>
    <source>
        <strain evidence="2">ATCC 700910 / SA-01</strain>
    </source>
</reference>
<dbReference type="Proteomes" id="UP000008087">
    <property type="component" value="Chromosome"/>
</dbReference>
<organism evidence="1 2">
    <name type="scientific">Thermus scotoductus (strain ATCC 700910 / SA-01)</name>
    <dbReference type="NCBI Taxonomy" id="743525"/>
    <lineage>
        <taxon>Bacteria</taxon>
        <taxon>Thermotogati</taxon>
        <taxon>Deinococcota</taxon>
        <taxon>Deinococci</taxon>
        <taxon>Thermales</taxon>
        <taxon>Thermaceae</taxon>
        <taxon>Thermus</taxon>
    </lineage>
</organism>
<sequence length="41" mass="4844">MIRLPLPPLTLSLREVKMEQAKEISQAWQEALETYGEREEE</sequence>
<dbReference type="KEGG" id="tsc:TSC_c24090"/>
<protein>
    <submittedName>
        <fullName evidence="1">Uncharacterized protein</fullName>
    </submittedName>
</protein>
<dbReference type="AlphaFoldDB" id="E8PQH0"/>
<proteinExistence type="predicted"/>
<dbReference type="GeneID" id="93867991"/>
<evidence type="ECO:0000313" key="1">
    <source>
        <dbReference type="EMBL" id="ADW23009.1"/>
    </source>
</evidence>
<evidence type="ECO:0000313" key="2">
    <source>
        <dbReference type="Proteomes" id="UP000008087"/>
    </source>
</evidence>
<reference evidence="2" key="1">
    <citation type="submission" date="2010-03" db="EMBL/GenBank/DDBJ databases">
        <title>The genome sequence of Thermus scotoductus SA-01.</title>
        <authorList>
            <person name="Gounder K."/>
            <person name="Liesegang H."/>
            <person name="Brzuszkiewicz E."/>
            <person name="Wollherr A."/>
            <person name="Daniel R."/>
            <person name="Gottschalk G."/>
            <person name="van Heerden E."/>
            <person name="Litthauer D."/>
        </authorList>
    </citation>
    <scope>NUCLEOTIDE SEQUENCE [LARGE SCALE GENOMIC DNA]</scope>
    <source>
        <strain evidence="2">ATCC 700910 / SA-01</strain>
    </source>
</reference>
<gene>
    <name evidence="1" type="ordered locus">TSC_c24090</name>
</gene>
<dbReference type="STRING" id="743525.TSC_c24090"/>
<dbReference type="RefSeq" id="WP_015718269.1">
    <property type="nucleotide sequence ID" value="NC_014974.1"/>
</dbReference>
<dbReference type="EMBL" id="CP001962">
    <property type="protein sequence ID" value="ADW23009.1"/>
    <property type="molecule type" value="Genomic_DNA"/>
</dbReference>
<name>E8PQH0_THESS</name>
<dbReference type="HOGENOM" id="CLU_3277991_0_0_0"/>
<dbReference type="eggNOG" id="ENOG5030Q1E">
    <property type="taxonomic scope" value="Bacteria"/>
</dbReference>
<accession>E8PQH0</accession>